<sequence>MNECKNYSFIVKRNKMKKILIALLILVAIVTVVIVGLIGWTANTNQRLNVNQFTMTKLETKNMNVAEKINSIDISVRTAAIQVRTGQKANLQLTNVGQKQCQIKQIDGQLSITENNFSKHQWEVGQSAKIILTLPPKTLNHLQIEQLNGTLKLNDLTVKDLQLQHSNGTTIARKLTITGHGELDKHNGRTDLYQLTSDGLDVSVKSGQFKLNGIKKAGSGQRYRENGSHPLIIKSGSGQVRIAQ</sequence>
<evidence type="ECO:0000259" key="2">
    <source>
        <dbReference type="Pfam" id="PF13349"/>
    </source>
</evidence>
<accession>A0A386PQ23</accession>
<dbReference type="Gene3D" id="2.160.20.120">
    <property type="match status" value="1"/>
</dbReference>
<evidence type="ECO:0000256" key="1">
    <source>
        <dbReference type="SAM" id="Phobius"/>
    </source>
</evidence>
<dbReference type="OrthoDB" id="2289350at2"/>
<dbReference type="Pfam" id="PF13349">
    <property type="entry name" value="DUF4097"/>
    <property type="match status" value="1"/>
</dbReference>
<dbReference type="InterPro" id="IPR025164">
    <property type="entry name" value="Toastrack_DUF4097"/>
</dbReference>
<keyword evidence="1" id="KW-0812">Transmembrane</keyword>
<keyword evidence="4" id="KW-1185">Reference proteome</keyword>
<evidence type="ECO:0000313" key="4">
    <source>
        <dbReference type="Proteomes" id="UP000267208"/>
    </source>
</evidence>
<organism evidence="3 4">
    <name type="scientific">Companilactobacillus zhachilii</name>
    <dbReference type="NCBI Taxonomy" id="2304606"/>
    <lineage>
        <taxon>Bacteria</taxon>
        <taxon>Bacillati</taxon>
        <taxon>Bacillota</taxon>
        <taxon>Bacilli</taxon>
        <taxon>Lactobacillales</taxon>
        <taxon>Lactobacillaceae</taxon>
        <taxon>Companilactobacillus</taxon>
    </lineage>
</organism>
<dbReference type="KEGG" id="lzh:D1B17_00430"/>
<keyword evidence="1" id="KW-0472">Membrane</keyword>
<feature type="transmembrane region" description="Helical" evidence="1">
    <location>
        <begin position="20"/>
        <end position="42"/>
    </location>
</feature>
<dbReference type="AlphaFoldDB" id="A0A386PQ23"/>
<dbReference type="Proteomes" id="UP000267208">
    <property type="component" value="Chromosome"/>
</dbReference>
<evidence type="ECO:0000313" key="3">
    <source>
        <dbReference type="EMBL" id="AYE37208.1"/>
    </source>
</evidence>
<feature type="domain" description="DUF4097" evidence="2">
    <location>
        <begin position="69"/>
        <end position="243"/>
    </location>
</feature>
<reference evidence="4" key="1">
    <citation type="submission" date="2018-08" db="EMBL/GenBank/DDBJ databases">
        <title>Genome of Lactobacillus sp. HBUAS52074.</title>
        <authorList>
            <person name="Guo Z."/>
            <person name="Zhang Z.D."/>
        </authorList>
    </citation>
    <scope>NUCLEOTIDE SEQUENCE [LARGE SCALE GENOMIC DNA]</scope>
    <source>
        <strain evidence="4">HBUAS52074</strain>
    </source>
</reference>
<dbReference type="EMBL" id="CP031933">
    <property type="protein sequence ID" value="AYE37208.1"/>
    <property type="molecule type" value="Genomic_DNA"/>
</dbReference>
<proteinExistence type="predicted"/>
<keyword evidence="1" id="KW-1133">Transmembrane helix</keyword>
<name>A0A386PQ23_9LACO</name>
<gene>
    <name evidence="3" type="ORF">D1B17_00430</name>
</gene>
<protein>
    <recommendedName>
        <fullName evidence="2">DUF4097 domain-containing protein</fullName>
    </recommendedName>
</protein>